<proteinExistence type="predicted"/>
<sequence length="90" mass="10207">MSPSIRGYISLIWWEVEWGRDHPKIRIGDPTQNASDPVEERRDNRCSSHSPIKPSIDLGRASLTSLKNVSTKGYMNIRGLTILALKRQGF</sequence>
<evidence type="ECO:0000313" key="3">
    <source>
        <dbReference type="Proteomes" id="UP000582213"/>
    </source>
</evidence>
<evidence type="ECO:0000256" key="1">
    <source>
        <dbReference type="SAM" id="MobiDB-lite"/>
    </source>
</evidence>
<name>A0A7J9RS56_SULOH</name>
<organism evidence="2 3">
    <name type="scientific">Sulfurisphaera ohwakuensis</name>
    <dbReference type="NCBI Taxonomy" id="69656"/>
    <lineage>
        <taxon>Archaea</taxon>
        <taxon>Thermoproteota</taxon>
        <taxon>Thermoprotei</taxon>
        <taxon>Sulfolobales</taxon>
        <taxon>Sulfolobaceae</taxon>
        <taxon>Sulfurisphaera</taxon>
    </lineage>
</organism>
<dbReference type="GeneID" id="42802090"/>
<reference evidence="2 3" key="1">
    <citation type="submission" date="2020-08" db="EMBL/GenBank/DDBJ databases">
        <title>Genomic Encyclopedia of Type Strains, Phase IV (KMG-IV): sequencing the most valuable type-strain genomes for metagenomic binning, comparative biology and taxonomic classification.</title>
        <authorList>
            <person name="Goeker M."/>
        </authorList>
    </citation>
    <scope>NUCLEOTIDE SEQUENCE [LARGE SCALE GENOMIC DNA]</scope>
    <source>
        <strain evidence="2 3">DSM 12421</strain>
    </source>
</reference>
<dbReference type="EMBL" id="JACHFY010000008">
    <property type="protein sequence ID" value="MBB5253847.1"/>
    <property type="molecule type" value="Genomic_DNA"/>
</dbReference>
<feature type="region of interest" description="Disordered" evidence="1">
    <location>
        <begin position="23"/>
        <end position="51"/>
    </location>
</feature>
<comment type="caution">
    <text evidence="2">The sequence shown here is derived from an EMBL/GenBank/DDBJ whole genome shotgun (WGS) entry which is preliminary data.</text>
</comment>
<evidence type="ECO:0000313" key="2">
    <source>
        <dbReference type="EMBL" id="MBB5253847.1"/>
    </source>
</evidence>
<protein>
    <submittedName>
        <fullName evidence="2">Uncharacterized protein</fullName>
    </submittedName>
</protein>
<dbReference type="Proteomes" id="UP000582213">
    <property type="component" value="Unassembled WGS sequence"/>
</dbReference>
<gene>
    <name evidence="2" type="ORF">HNQ62_001618</name>
</gene>
<dbReference type="AlphaFoldDB" id="A0A7J9RS56"/>
<accession>A0A7J9RS56</accession>
<dbReference type="RefSeq" id="WP_156015381.1">
    <property type="nucleotide sequence ID" value="NZ_CP045484.1"/>
</dbReference>
<dbReference type="OrthoDB" id="45070at2157"/>